<sequence>MKKEDFTYEIEKHEKFFYSQLSEREKRLYTGLEAMKIGYYGVSEVSQKFDIHIHTVRRGKKELLQEIVPATKKVRQKGGGRKKNGVNKQSS</sequence>
<reference evidence="1" key="1">
    <citation type="submission" date="2019-03" db="EMBL/GenBank/DDBJ databases">
        <title>Single cell metagenomics reveals metabolic interactions within the superorganism composed of flagellate Streblomastix strix and complex community of Bacteroidetes bacteria on its surface.</title>
        <authorList>
            <person name="Treitli S.C."/>
            <person name="Kolisko M."/>
            <person name="Husnik F."/>
            <person name="Keeling P."/>
            <person name="Hampl V."/>
        </authorList>
    </citation>
    <scope>NUCLEOTIDE SEQUENCE</scope>
    <source>
        <strain evidence="1">STM</strain>
    </source>
</reference>
<evidence type="ECO:0000313" key="1">
    <source>
        <dbReference type="EMBL" id="KAA6342338.1"/>
    </source>
</evidence>
<dbReference type="EMBL" id="SNRY01000332">
    <property type="protein sequence ID" value="KAA6342338.1"/>
    <property type="molecule type" value="Genomic_DNA"/>
</dbReference>
<gene>
    <name evidence="1" type="ORF">EZS27_009897</name>
</gene>
<name>A0A5J4S8Y5_9ZZZZ</name>
<protein>
    <submittedName>
        <fullName evidence="1">Uncharacterized protein</fullName>
    </submittedName>
</protein>
<accession>A0A5J4S8Y5</accession>
<proteinExistence type="predicted"/>
<dbReference type="AlphaFoldDB" id="A0A5J4S8Y5"/>
<organism evidence="1">
    <name type="scientific">termite gut metagenome</name>
    <dbReference type="NCBI Taxonomy" id="433724"/>
    <lineage>
        <taxon>unclassified sequences</taxon>
        <taxon>metagenomes</taxon>
        <taxon>organismal metagenomes</taxon>
    </lineage>
</organism>
<comment type="caution">
    <text evidence="1">The sequence shown here is derived from an EMBL/GenBank/DDBJ whole genome shotgun (WGS) entry which is preliminary data.</text>
</comment>